<evidence type="ECO:0000313" key="3">
    <source>
        <dbReference type="Proteomes" id="UP000299102"/>
    </source>
</evidence>
<reference evidence="2 3" key="1">
    <citation type="journal article" date="2019" name="Commun. Biol.">
        <title>The bagworm genome reveals a unique fibroin gene that provides high tensile strength.</title>
        <authorList>
            <person name="Kono N."/>
            <person name="Nakamura H."/>
            <person name="Ohtoshi R."/>
            <person name="Tomita M."/>
            <person name="Numata K."/>
            <person name="Arakawa K."/>
        </authorList>
    </citation>
    <scope>NUCLEOTIDE SEQUENCE [LARGE SCALE GENOMIC DNA]</scope>
</reference>
<gene>
    <name evidence="2" type="ORF">EVAR_17659_1</name>
</gene>
<proteinExistence type="predicted"/>
<name>A0A4C1UT06_EUMVA</name>
<organism evidence="2 3">
    <name type="scientific">Eumeta variegata</name>
    <name type="common">Bagworm moth</name>
    <name type="synonym">Eumeta japonica</name>
    <dbReference type="NCBI Taxonomy" id="151549"/>
    <lineage>
        <taxon>Eukaryota</taxon>
        <taxon>Metazoa</taxon>
        <taxon>Ecdysozoa</taxon>
        <taxon>Arthropoda</taxon>
        <taxon>Hexapoda</taxon>
        <taxon>Insecta</taxon>
        <taxon>Pterygota</taxon>
        <taxon>Neoptera</taxon>
        <taxon>Endopterygota</taxon>
        <taxon>Lepidoptera</taxon>
        <taxon>Glossata</taxon>
        <taxon>Ditrysia</taxon>
        <taxon>Tineoidea</taxon>
        <taxon>Psychidae</taxon>
        <taxon>Oiketicinae</taxon>
        <taxon>Eumeta</taxon>
    </lineage>
</organism>
<comment type="caution">
    <text evidence="2">The sequence shown here is derived from an EMBL/GenBank/DDBJ whole genome shotgun (WGS) entry which is preliminary data.</text>
</comment>
<feature type="region of interest" description="Disordered" evidence="1">
    <location>
        <begin position="1"/>
        <end position="23"/>
    </location>
</feature>
<dbReference type="AlphaFoldDB" id="A0A4C1UT06"/>
<evidence type="ECO:0000256" key="1">
    <source>
        <dbReference type="SAM" id="MobiDB-lite"/>
    </source>
</evidence>
<keyword evidence="3" id="KW-1185">Reference proteome</keyword>
<accession>A0A4C1UT06</accession>
<evidence type="ECO:0000313" key="2">
    <source>
        <dbReference type="EMBL" id="GBP29122.1"/>
    </source>
</evidence>
<dbReference type="Proteomes" id="UP000299102">
    <property type="component" value="Unassembled WGS sequence"/>
</dbReference>
<feature type="compositionally biased region" description="Polar residues" evidence="1">
    <location>
        <begin position="7"/>
        <end position="16"/>
    </location>
</feature>
<sequence>MHDDSLDNQSFRPSARQTERFMTHENDRRDTGVHISAANGVMNKHLVPTIGFRHVRSITVIDLRRVRLKPQRWAIYLKVQVLEYGPLLIETPLIVKAYPWNWKITRQSHRSPFRTFAADVGPTALTSRPIEPITSSEKLP</sequence>
<protein>
    <submittedName>
        <fullName evidence="2">Uncharacterized protein</fullName>
    </submittedName>
</protein>
<dbReference type="EMBL" id="BGZK01000216">
    <property type="protein sequence ID" value="GBP29122.1"/>
    <property type="molecule type" value="Genomic_DNA"/>
</dbReference>